<dbReference type="CDD" id="cd07438">
    <property type="entry name" value="PHP_HisPPase_AMP"/>
    <property type="match status" value="1"/>
</dbReference>
<feature type="domain" description="Polymerase/histidinol phosphatase N-terminal" evidence="1">
    <location>
        <begin position="4"/>
        <end position="69"/>
    </location>
</feature>
<sequence length="301" mass="32952">MNWIDLHTHSTFSDGALTPSELVDLALQRGLQALALTDHDTVAGLPDFLAAATDKPIQLIGGIEISAWHKLGSLHILGYGLNHSDAALGRTLAELQQARHQRNLDILTRLNDLGIEIDYFDLQHQENGQVGRPHIARALVRKGVVNGFQEAFYRYLRRGSAAYVNSARIHALDAIRLISAAGGAPVLAHPAVNDAGLNHLPELLPELRRAGLAGLEIHYPAHNHKQHQQLLRLAAQHRLLVTGGTDFHEPMANGVPLGGNCRSGRTPYACYQELRDFLDLQEQNHTSLANPHPQNLSGEKA</sequence>
<dbReference type="SUPFAM" id="SSF89550">
    <property type="entry name" value="PHP domain-like"/>
    <property type="match status" value="1"/>
</dbReference>
<dbReference type="FunCoup" id="D6Z2J2">
    <property type="interactions" value="188"/>
</dbReference>
<dbReference type="STRING" id="589865.DaAHT2_1069"/>
<dbReference type="KEGG" id="dak:DaAHT2_1069"/>
<dbReference type="GO" id="GO:0004534">
    <property type="term" value="F:5'-3' RNA exonuclease activity"/>
    <property type="evidence" value="ECO:0007669"/>
    <property type="project" value="TreeGrafter"/>
</dbReference>
<dbReference type="Pfam" id="PF02811">
    <property type="entry name" value="PHP"/>
    <property type="match status" value="1"/>
</dbReference>
<dbReference type="eggNOG" id="COG0613">
    <property type="taxonomic scope" value="Bacteria"/>
</dbReference>
<dbReference type="InterPro" id="IPR004013">
    <property type="entry name" value="PHP_dom"/>
</dbReference>
<name>D6Z2J2_DESAT</name>
<evidence type="ECO:0000259" key="1">
    <source>
        <dbReference type="SMART" id="SM00481"/>
    </source>
</evidence>
<dbReference type="AlphaFoldDB" id="D6Z2J2"/>
<organism evidence="2 3">
    <name type="scientific">Desulfurivibrio alkaliphilus (strain DSM 19089 / UNIQEM U267 / AHT2)</name>
    <dbReference type="NCBI Taxonomy" id="589865"/>
    <lineage>
        <taxon>Bacteria</taxon>
        <taxon>Pseudomonadati</taxon>
        <taxon>Thermodesulfobacteriota</taxon>
        <taxon>Desulfobulbia</taxon>
        <taxon>Desulfobulbales</taxon>
        <taxon>Desulfobulbaceae</taxon>
        <taxon>Desulfurivibrio</taxon>
    </lineage>
</organism>
<proteinExistence type="predicted"/>
<protein>
    <submittedName>
        <fullName evidence="2">PHP domain protein</fullName>
    </submittedName>
</protein>
<dbReference type="Proteomes" id="UP000001508">
    <property type="component" value="Chromosome"/>
</dbReference>
<gene>
    <name evidence="2" type="ordered locus">DaAHT2_1069</name>
</gene>
<dbReference type="PANTHER" id="PTHR42924:SF3">
    <property type="entry name" value="POLYMERASE_HISTIDINOL PHOSPHATASE N-TERMINAL DOMAIN-CONTAINING PROTEIN"/>
    <property type="match status" value="1"/>
</dbReference>
<evidence type="ECO:0000313" key="3">
    <source>
        <dbReference type="Proteomes" id="UP000001508"/>
    </source>
</evidence>
<dbReference type="EMBL" id="CP001940">
    <property type="protein sequence ID" value="ADH85767.1"/>
    <property type="molecule type" value="Genomic_DNA"/>
</dbReference>
<reference evidence="3" key="1">
    <citation type="submission" date="2010-02" db="EMBL/GenBank/DDBJ databases">
        <title>Complete sequence of Desulfurivibrio alkaliphilus AHT2.</title>
        <authorList>
            <consortium name="US DOE Joint Genome Institute"/>
            <person name="Pitluck S."/>
            <person name="Chertkov O."/>
            <person name="Detter J.C."/>
            <person name="Han C."/>
            <person name="Tapia R."/>
            <person name="Larimer F."/>
            <person name="Land M."/>
            <person name="Hauser L."/>
            <person name="Kyrpides N."/>
            <person name="Mikhailova N."/>
            <person name="Sorokin D.Y."/>
            <person name="Muyzer G."/>
            <person name="Woyke T."/>
        </authorList>
    </citation>
    <scope>NUCLEOTIDE SEQUENCE [LARGE SCALE GENOMIC DNA]</scope>
    <source>
        <strain evidence="3">DSM 19089 / UNIQEM U267 / AHT2</strain>
    </source>
</reference>
<dbReference type="RefSeq" id="WP_013163296.1">
    <property type="nucleotide sequence ID" value="NC_014216.1"/>
</dbReference>
<dbReference type="Gene3D" id="1.10.150.650">
    <property type="match status" value="1"/>
</dbReference>
<accession>D6Z2J2</accession>
<dbReference type="InterPro" id="IPR052018">
    <property type="entry name" value="PHP_domain"/>
</dbReference>
<dbReference type="InterPro" id="IPR016195">
    <property type="entry name" value="Pol/histidinol_Pase-like"/>
</dbReference>
<dbReference type="SMART" id="SM00481">
    <property type="entry name" value="POLIIIAc"/>
    <property type="match status" value="1"/>
</dbReference>
<dbReference type="InParanoid" id="D6Z2J2"/>
<dbReference type="HOGENOM" id="CLU_067347_1_0_7"/>
<dbReference type="PANTHER" id="PTHR42924">
    <property type="entry name" value="EXONUCLEASE"/>
    <property type="match status" value="1"/>
</dbReference>
<dbReference type="Gene3D" id="3.20.20.140">
    <property type="entry name" value="Metal-dependent hydrolases"/>
    <property type="match status" value="1"/>
</dbReference>
<dbReference type="InterPro" id="IPR003141">
    <property type="entry name" value="Pol/His_phosphatase_N"/>
</dbReference>
<keyword evidence="3" id="KW-1185">Reference proteome</keyword>
<evidence type="ECO:0000313" key="2">
    <source>
        <dbReference type="EMBL" id="ADH85767.1"/>
    </source>
</evidence>
<dbReference type="GO" id="GO:0035312">
    <property type="term" value="F:5'-3' DNA exonuclease activity"/>
    <property type="evidence" value="ECO:0007669"/>
    <property type="project" value="TreeGrafter"/>
</dbReference>
<dbReference type="OrthoDB" id="9804333at2"/>